<evidence type="ECO:0000313" key="3">
    <source>
        <dbReference type="Proteomes" id="UP001174936"/>
    </source>
</evidence>
<reference evidence="2" key="1">
    <citation type="submission" date="2023-06" db="EMBL/GenBank/DDBJ databases">
        <title>Genome-scale phylogeny and comparative genomics of the fungal order Sordariales.</title>
        <authorList>
            <consortium name="Lawrence Berkeley National Laboratory"/>
            <person name="Hensen N."/>
            <person name="Bonometti L."/>
            <person name="Westerberg I."/>
            <person name="Brannstrom I.O."/>
            <person name="Guillou S."/>
            <person name="Cros-Aarteil S."/>
            <person name="Calhoun S."/>
            <person name="Haridas S."/>
            <person name="Kuo A."/>
            <person name="Mondo S."/>
            <person name="Pangilinan J."/>
            <person name="Riley R."/>
            <person name="Labutti K."/>
            <person name="Andreopoulos B."/>
            <person name="Lipzen A."/>
            <person name="Chen C."/>
            <person name="Yanf M."/>
            <person name="Daum C."/>
            <person name="Ng V."/>
            <person name="Clum A."/>
            <person name="Steindorff A."/>
            <person name="Ohm R."/>
            <person name="Martin F."/>
            <person name="Silar P."/>
            <person name="Natvig D."/>
            <person name="Lalanne C."/>
            <person name="Gautier V."/>
            <person name="Ament-Velasquez S.L."/>
            <person name="Kruys A."/>
            <person name="Hutchinson M.I."/>
            <person name="Powell A.J."/>
            <person name="Barry K."/>
            <person name="Miller A.N."/>
            <person name="Grigoriev I.V."/>
            <person name="Debuchy R."/>
            <person name="Gladieux P."/>
            <person name="Thoren M.H."/>
            <person name="Johannesson H."/>
        </authorList>
    </citation>
    <scope>NUCLEOTIDE SEQUENCE</scope>
    <source>
        <strain evidence="2">SMH2532-1</strain>
    </source>
</reference>
<organism evidence="2 3">
    <name type="scientific">Cercophora newfieldiana</name>
    <dbReference type="NCBI Taxonomy" id="92897"/>
    <lineage>
        <taxon>Eukaryota</taxon>
        <taxon>Fungi</taxon>
        <taxon>Dikarya</taxon>
        <taxon>Ascomycota</taxon>
        <taxon>Pezizomycotina</taxon>
        <taxon>Sordariomycetes</taxon>
        <taxon>Sordariomycetidae</taxon>
        <taxon>Sordariales</taxon>
        <taxon>Lasiosphaeriaceae</taxon>
        <taxon>Cercophora</taxon>
    </lineage>
</organism>
<dbReference type="Proteomes" id="UP001174936">
    <property type="component" value="Unassembled WGS sequence"/>
</dbReference>
<dbReference type="EMBL" id="JAULSV010000001">
    <property type="protein sequence ID" value="KAK0657480.1"/>
    <property type="molecule type" value="Genomic_DNA"/>
</dbReference>
<feature type="region of interest" description="Disordered" evidence="1">
    <location>
        <begin position="127"/>
        <end position="146"/>
    </location>
</feature>
<keyword evidence="3" id="KW-1185">Reference proteome</keyword>
<dbReference type="AlphaFoldDB" id="A0AA39YU26"/>
<proteinExistence type="predicted"/>
<protein>
    <submittedName>
        <fullName evidence="2">Uncharacterized protein</fullName>
    </submittedName>
</protein>
<gene>
    <name evidence="2" type="ORF">B0T16DRAFT_61110</name>
</gene>
<evidence type="ECO:0000256" key="1">
    <source>
        <dbReference type="SAM" id="MobiDB-lite"/>
    </source>
</evidence>
<evidence type="ECO:0000313" key="2">
    <source>
        <dbReference type="EMBL" id="KAK0657480.1"/>
    </source>
</evidence>
<comment type="caution">
    <text evidence="2">The sequence shown here is derived from an EMBL/GenBank/DDBJ whole genome shotgun (WGS) entry which is preliminary data.</text>
</comment>
<sequence>MTLFGRSEEQTIDWNNLPPILYLTKNGHTHEQPKNHLILSSLFFPSPSPSIPFAHNPKTTKHTTPFQTKAKAHNVIHVVCSPSYHHDRIINPAHPSAHKKPFPKISSASHPTIQHPRHKHSTTLFISPSTISPRKGPSRLALASRPPVRLNSRETWRTRSEAKVLSYDQCWSRRVRELGLSPYSDYRLVAVGSYARPVSPESRSGSGYATQGQRFGQVDCETSAHVGCLKGASQPGSLSFGPRGGIELPPPGLGLFLSRHPGSLDVVDHAPAPT</sequence>
<name>A0AA39YU26_9PEZI</name>
<accession>A0AA39YU26</accession>